<feature type="signal peptide" evidence="2">
    <location>
        <begin position="1"/>
        <end position="24"/>
    </location>
</feature>
<keyword evidence="4" id="KW-1185">Reference proteome</keyword>
<comment type="caution">
    <text evidence="3">The sequence shown here is derived from an EMBL/GenBank/DDBJ whole genome shotgun (WGS) entry which is preliminary data.</text>
</comment>
<reference evidence="3 4" key="1">
    <citation type="journal article" date="2023" name="G3 (Bethesda)">
        <title>A chromosome-level genome assembly of Zasmidium syzygii isolated from banana leaves.</title>
        <authorList>
            <person name="van Westerhoven A.C."/>
            <person name="Mehrabi R."/>
            <person name="Talebi R."/>
            <person name="Steentjes M.B.F."/>
            <person name="Corcolon B."/>
            <person name="Chong P.A."/>
            <person name="Kema G.H.J."/>
            <person name="Seidl M.F."/>
        </authorList>
    </citation>
    <scope>NUCLEOTIDE SEQUENCE [LARGE SCALE GENOMIC DNA]</scope>
    <source>
        <strain evidence="3 4">P124</strain>
    </source>
</reference>
<evidence type="ECO:0000313" key="3">
    <source>
        <dbReference type="EMBL" id="KAK4501401.1"/>
    </source>
</evidence>
<feature type="chain" id="PRO_5047521065" evidence="2">
    <location>
        <begin position="25"/>
        <end position="1130"/>
    </location>
</feature>
<feature type="compositionally biased region" description="Polar residues" evidence="1">
    <location>
        <begin position="600"/>
        <end position="623"/>
    </location>
</feature>
<feature type="region of interest" description="Disordered" evidence="1">
    <location>
        <begin position="600"/>
        <end position="642"/>
    </location>
</feature>
<accession>A0ABR0EJI2</accession>
<dbReference type="Proteomes" id="UP001305779">
    <property type="component" value="Unassembled WGS sequence"/>
</dbReference>
<feature type="region of interest" description="Disordered" evidence="1">
    <location>
        <begin position="670"/>
        <end position="691"/>
    </location>
</feature>
<name>A0ABR0EJI2_ZASCE</name>
<evidence type="ECO:0000256" key="1">
    <source>
        <dbReference type="SAM" id="MobiDB-lite"/>
    </source>
</evidence>
<evidence type="ECO:0000313" key="4">
    <source>
        <dbReference type="Proteomes" id="UP001305779"/>
    </source>
</evidence>
<feature type="compositionally biased region" description="Low complexity" evidence="1">
    <location>
        <begin position="670"/>
        <end position="685"/>
    </location>
</feature>
<sequence>MQSRKSLPFSILFLYPFLFCAASGQPHWTNSSSISPTRTSTTIALPGVNIRPPLSLLTGSSYTSPHTGTPEYNYFTAIESYASTTYGPAVFDHTTFQSVCPSSPRESARACYSTCTSFANACRDLHSSWSGRNADYQSSMNSKHFGGTSSRIGDSVSTNTEGLSTIWSYDTSWATSLTTVDILAQFGESQRVWPTKIYTEVEGVSTTVTLTATQEAVEVRTESQAYAAGGTGRVVSVKTLDNYLLTSTNYYEWSFSELKPPCSPTTWTECKFRTGCDKCTISGGTVRLLYFPVSRTTAEESPTTNAPVTAPRASPRTAIYGNTTLTSPSVYISFHTAYAMNACGTQIGQRYPGAILALNPNSLSSINMIWGTMYSSQAADPFASGSPYLIASSFNLADMQWPVPASAYMAQPKCQDGPFGRCSVILDDYNPLLEVPVEVRAMDPAWKSCELDWQGLYDPPTALQPAAAAATPTLPAGVDGDYTSASPQSTPTSPPVETAVPKATVQFSEPGASQESSSVRVEQDPTSAVDEAASATTALQEVGNVQSSGSSVVESSEVSAPAPTGSHVRSSSSPAIALSEAAPAVPTTHPEENQSTTNVLLDSATGPSQGSDLAASSTLQDNPSPAPQESVDVDEESGTAMNAPSSQAIVASTAPTQNSQEGVELGSDVVTGASTSAPSTAVSPTQVPQGGVAVEDTNTASSPATSSTIVDPIETARTDPAIAASEAADEDPSQTAPSLSSASSKIGTVFLDSTGEANVIFDSSTIASGQLSTPVDGPTMFIGSESGTILTRTLHSLQSTSAIAEQSAQAGETGSSETQTALQSRPLVVAIDSQTLTEGGAAQTISGKVASVASDKIVVGSQTIGIPKMQAGTQQVSLPVQSISESIGLTIFTGEGSASPTNTGDSGAKATASSADAGTALASTVPLAIFTFGTHTYTAVKTAGPSQAVVDGKTLSIGGTQVSLEGDSVSLNTDGQLEMQSNAPTTPTSGVIVASAAAITLDGTTLTAVHPSGASKGVVEVDGTTLSPGGSGLVVGDATVSALSSGIVTLGDGGNGTVALKKTTLTTGTSGSSSVSLVEPLGPSVTSGIGQVQTVGPSSSSTSGGSRISPCWRVIDALLVVMCGFAACLL</sequence>
<dbReference type="EMBL" id="JAXOVC010000005">
    <property type="protein sequence ID" value="KAK4501401.1"/>
    <property type="molecule type" value="Genomic_DNA"/>
</dbReference>
<feature type="compositionally biased region" description="Low complexity" evidence="1">
    <location>
        <begin position="483"/>
        <end position="498"/>
    </location>
</feature>
<protein>
    <submittedName>
        <fullName evidence="3">Uncharacterized protein</fullName>
    </submittedName>
</protein>
<gene>
    <name evidence="3" type="ORF">PRZ48_007210</name>
</gene>
<feature type="compositionally biased region" description="Polar residues" evidence="1">
    <location>
        <begin position="505"/>
        <end position="526"/>
    </location>
</feature>
<proteinExistence type="predicted"/>
<evidence type="ECO:0000256" key="2">
    <source>
        <dbReference type="SAM" id="SignalP"/>
    </source>
</evidence>
<feature type="compositionally biased region" description="Low complexity" evidence="1">
    <location>
        <begin position="540"/>
        <end position="559"/>
    </location>
</feature>
<feature type="region of interest" description="Disordered" evidence="1">
    <location>
        <begin position="472"/>
        <end position="575"/>
    </location>
</feature>
<keyword evidence="2" id="KW-0732">Signal</keyword>
<organism evidence="3 4">
    <name type="scientific">Zasmidium cellare</name>
    <name type="common">Wine cellar mold</name>
    <name type="synonym">Racodium cellare</name>
    <dbReference type="NCBI Taxonomy" id="395010"/>
    <lineage>
        <taxon>Eukaryota</taxon>
        <taxon>Fungi</taxon>
        <taxon>Dikarya</taxon>
        <taxon>Ascomycota</taxon>
        <taxon>Pezizomycotina</taxon>
        <taxon>Dothideomycetes</taxon>
        <taxon>Dothideomycetidae</taxon>
        <taxon>Mycosphaerellales</taxon>
        <taxon>Mycosphaerellaceae</taxon>
        <taxon>Zasmidium</taxon>
    </lineage>
</organism>